<dbReference type="Pfam" id="PF15797">
    <property type="entry name" value="DUF4706"/>
    <property type="match status" value="1"/>
</dbReference>
<dbReference type="InterPro" id="IPR031600">
    <property type="entry name" value="DUF4706"/>
</dbReference>
<evidence type="ECO:0000313" key="2">
    <source>
        <dbReference type="EMBL" id="ERL84464.1"/>
    </source>
</evidence>
<dbReference type="Proteomes" id="UP000030742">
    <property type="component" value="Unassembled WGS sequence"/>
</dbReference>
<proteinExistence type="predicted"/>
<gene>
    <name evidence="2" type="ORF">D910_01896</name>
</gene>
<organism evidence="2 3">
    <name type="scientific">Dendroctonus ponderosae</name>
    <name type="common">Mountain pine beetle</name>
    <dbReference type="NCBI Taxonomy" id="77166"/>
    <lineage>
        <taxon>Eukaryota</taxon>
        <taxon>Metazoa</taxon>
        <taxon>Ecdysozoa</taxon>
        <taxon>Arthropoda</taxon>
        <taxon>Hexapoda</taxon>
        <taxon>Insecta</taxon>
        <taxon>Pterygota</taxon>
        <taxon>Neoptera</taxon>
        <taxon>Endopterygota</taxon>
        <taxon>Coleoptera</taxon>
        <taxon>Polyphaga</taxon>
        <taxon>Cucujiformia</taxon>
        <taxon>Curculionidae</taxon>
        <taxon>Scolytinae</taxon>
        <taxon>Dendroctonus</taxon>
    </lineage>
</organism>
<accession>U4TSI0</accession>
<dbReference type="PANTHER" id="PTHR34394">
    <property type="entry name" value="SIMILAR TO RIKEN CDNA 2310022B05"/>
    <property type="match status" value="1"/>
</dbReference>
<name>U4TSI0_DENPD</name>
<dbReference type="PANTHER" id="PTHR34394:SF1">
    <property type="entry name" value="SIMILAR TO RIKEN CDNA 2310022B05"/>
    <property type="match status" value="1"/>
</dbReference>
<evidence type="ECO:0000259" key="1">
    <source>
        <dbReference type="Pfam" id="PF15797"/>
    </source>
</evidence>
<dbReference type="OrthoDB" id="5984457at2759"/>
<protein>
    <recommendedName>
        <fullName evidence="1">DUF4706 domain-containing protein</fullName>
    </recommendedName>
</protein>
<evidence type="ECO:0000313" key="3">
    <source>
        <dbReference type="Proteomes" id="UP000030742"/>
    </source>
</evidence>
<dbReference type="EMBL" id="KB631580">
    <property type="protein sequence ID" value="ERL84464.1"/>
    <property type="molecule type" value="Genomic_DNA"/>
</dbReference>
<sequence length="191" mass="21759">MALKQLAAEYFGNLNPIASRINADLQDTKNAYEAEWNKLSLDEQEQILTETIIKPEVSVLYNQLEVGTNEDFAMKIVLDDHCSYRDEHSGPFSFRSRSQRNLTIFAEPPREPKTKFVPKLKVPPYTPDLDLVERGKDADSFSSNCNSLPKTGLDFLDNWWSIGIAMHQEHALLLIGSFPAHVTNHNRVYAH</sequence>
<dbReference type="STRING" id="77166.U4TSI0"/>
<dbReference type="AlphaFoldDB" id="U4TSI0"/>
<reference evidence="2 3" key="1">
    <citation type="journal article" date="2013" name="Genome Biol.">
        <title>Draft genome of the mountain pine beetle, Dendroctonus ponderosae Hopkins, a major forest pest.</title>
        <authorList>
            <person name="Keeling C.I."/>
            <person name="Yuen M.M."/>
            <person name="Liao N.Y."/>
            <person name="Docking T.R."/>
            <person name="Chan S.K."/>
            <person name="Taylor G.A."/>
            <person name="Palmquist D.L."/>
            <person name="Jackman S.D."/>
            <person name="Nguyen A."/>
            <person name="Li M."/>
            <person name="Henderson H."/>
            <person name="Janes J.K."/>
            <person name="Zhao Y."/>
            <person name="Pandoh P."/>
            <person name="Moore R."/>
            <person name="Sperling F.A."/>
            <person name="Huber D.P."/>
            <person name="Birol I."/>
            <person name="Jones S.J."/>
            <person name="Bohlmann J."/>
        </authorList>
    </citation>
    <scope>NUCLEOTIDE SEQUENCE</scope>
</reference>
<feature type="domain" description="DUF4706" evidence="1">
    <location>
        <begin position="9"/>
        <end position="102"/>
    </location>
</feature>